<comment type="caution">
    <text evidence="1">The sequence shown here is derived from an EMBL/GenBank/DDBJ whole genome shotgun (WGS) entry which is preliminary data.</text>
</comment>
<proteinExistence type="predicted"/>
<dbReference type="AlphaFoldDB" id="A0A0F4J6K9"/>
<evidence type="ECO:0000313" key="2">
    <source>
        <dbReference type="Proteomes" id="UP000033551"/>
    </source>
</evidence>
<protein>
    <submittedName>
        <fullName evidence="1">Uncharacterized protein</fullName>
    </submittedName>
</protein>
<dbReference type="EMBL" id="JZWV01000719">
    <property type="protein sequence ID" value="KJY28551.1"/>
    <property type="molecule type" value="Genomic_DNA"/>
</dbReference>
<keyword evidence="2" id="KW-1185">Reference proteome</keyword>
<accession>A0A0F4J6K9</accession>
<gene>
    <name evidence="1" type="ORF">VR44_25050</name>
</gene>
<evidence type="ECO:0000313" key="1">
    <source>
        <dbReference type="EMBL" id="KJY28551.1"/>
    </source>
</evidence>
<sequence length="65" mass="7015">MKSAIPFAFSQRAISAFRPVRARKVSSWMSQATTSTSLRAACTSSRDPRVVSLSRPTGVRCTVGP</sequence>
<organism evidence="1 2">
    <name type="scientific">Streptomyces katrae</name>
    <dbReference type="NCBI Taxonomy" id="68223"/>
    <lineage>
        <taxon>Bacteria</taxon>
        <taxon>Bacillati</taxon>
        <taxon>Actinomycetota</taxon>
        <taxon>Actinomycetes</taxon>
        <taxon>Kitasatosporales</taxon>
        <taxon>Streptomycetaceae</taxon>
        <taxon>Streptomyces</taxon>
    </lineage>
</organism>
<dbReference type="Proteomes" id="UP000033551">
    <property type="component" value="Unassembled WGS sequence"/>
</dbReference>
<name>A0A0F4J6K9_9ACTN</name>
<reference evidence="1 2" key="1">
    <citation type="submission" date="2015-02" db="EMBL/GenBank/DDBJ databases">
        <authorList>
            <person name="Ju K.-S."/>
            <person name="Doroghazi J.R."/>
            <person name="Metcalf W."/>
        </authorList>
    </citation>
    <scope>NUCLEOTIDE SEQUENCE [LARGE SCALE GENOMIC DNA]</scope>
    <source>
        <strain evidence="1 2">NRRL ISP-5550</strain>
    </source>
</reference>